<reference evidence="2 3" key="1">
    <citation type="submission" date="2016-05" db="EMBL/GenBank/DDBJ databases">
        <title>Complete genome sequence of a phthalic acid esters degrading Mycobacterium sp. YC-RL4.</title>
        <authorList>
            <person name="Ren L."/>
            <person name="Fan S."/>
            <person name="Ruth N."/>
            <person name="Jia Y."/>
            <person name="Wang J."/>
            <person name="Qiao C."/>
        </authorList>
    </citation>
    <scope>NUCLEOTIDE SEQUENCE [LARGE SCALE GENOMIC DNA]</scope>
    <source>
        <strain evidence="2 3">YC-RL4</strain>
    </source>
</reference>
<dbReference type="Proteomes" id="UP000077143">
    <property type="component" value="Chromosome"/>
</dbReference>
<dbReference type="NCBIfam" id="TIGR03931">
    <property type="entry name" value="T7SS_Rv3446c"/>
    <property type="match status" value="1"/>
</dbReference>
<dbReference type="AlphaFoldDB" id="A0A172UVY9"/>
<dbReference type="KEGG" id="madi:A7U43_24760"/>
<dbReference type="InterPro" id="IPR023840">
    <property type="entry name" value="T7SS_Rv3446c"/>
</dbReference>
<proteinExistence type="predicted"/>
<gene>
    <name evidence="2" type="ORF">A7U43_24760</name>
</gene>
<keyword evidence="1" id="KW-1133">Transmembrane helix</keyword>
<accession>A0A172UVY9</accession>
<dbReference type="STRING" id="1682113.A7U43_24760"/>
<sequence>MNATVLIIGPGAVRGPHPVPDALVGAAIDAIDDRHVLVEERPVTVSGLWTQIIAAATGDPPHRLLLVCPGWWSDARLECLRRAAAPHCAHLVILRRHEVWASSARCIIEIAPEFVLCRLAGSPVSATPRLGATAEVAGAVTRGVLGTGPVLIDAPAGVPGAAEVAAALAGRLRGRDVQIVDDAALASALAGRRRAPPAPPRTKMWAWAAGTALALAVLAVLVAVPWGAPPAAHPTTLLTEGRVTVRVPAGWVARRITDGLGSPRVEVFAPGQDAAAILLTQSVGGPDLTRTAEMLAAALEVQPPGVFTELRTDENRGGRSVLGYTETRTDREIVWAVFLDGRVRIAIGCRQPATGVVIRPHCDEAIRSAHAAL</sequence>
<keyword evidence="1" id="KW-0472">Membrane</keyword>
<keyword evidence="3" id="KW-1185">Reference proteome</keyword>
<evidence type="ECO:0000313" key="3">
    <source>
        <dbReference type="Proteomes" id="UP000077143"/>
    </source>
</evidence>
<feature type="transmembrane region" description="Helical" evidence="1">
    <location>
        <begin position="204"/>
        <end position="228"/>
    </location>
</feature>
<organism evidence="2 3">
    <name type="scientific">Mycobacterium adipatum</name>
    <dbReference type="NCBI Taxonomy" id="1682113"/>
    <lineage>
        <taxon>Bacteria</taxon>
        <taxon>Bacillati</taxon>
        <taxon>Actinomycetota</taxon>
        <taxon>Actinomycetes</taxon>
        <taxon>Mycobacteriales</taxon>
        <taxon>Mycobacteriaceae</taxon>
        <taxon>Mycobacterium</taxon>
    </lineage>
</organism>
<name>A0A172UVY9_9MYCO</name>
<keyword evidence="1" id="KW-0812">Transmembrane</keyword>
<evidence type="ECO:0000313" key="2">
    <source>
        <dbReference type="EMBL" id="ANE83252.1"/>
    </source>
</evidence>
<dbReference type="EMBL" id="CP015596">
    <property type="protein sequence ID" value="ANE83252.1"/>
    <property type="molecule type" value="Genomic_DNA"/>
</dbReference>
<protein>
    <submittedName>
        <fullName evidence="2">Type VII secretion-associated protein</fullName>
    </submittedName>
</protein>
<evidence type="ECO:0000256" key="1">
    <source>
        <dbReference type="SAM" id="Phobius"/>
    </source>
</evidence>